<reference evidence="1 2" key="1">
    <citation type="journal article" date="2022" name="Hortic Res">
        <title>A haplotype resolved chromosomal level avocado genome allows analysis of novel avocado genes.</title>
        <authorList>
            <person name="Nath O."/>
            <person name="Fletcher S.J."/>
            <person name="Hayward A."/>
            <person name="Shaw L.M."/>
            <person name="Masouleh A.K."/>
            <person name="Furtado A."/>
            <person name="Henry R.J."/>
            <person name="Mitter N."/>
        </authorList>
    </citation>
    <scope>NUCLEOTIDE SEQUENCE [LARGE SCALE GENOMIC DNA]</scope>
    <source>
        <strain evidence="2">cv. Hass</strain>
    </source>
</reference>
<evidence type="ECO:0000313" key="2">
    <source>
        <dbReference type="Proteomes" id="UP001234297"/>
    </source>
</evidence>
<dbReference type="EMBL" id="CM056813">
    <property type="protein sequence ID" value="KAJ8641183.1"/>
    <property type="molecule type" value="Genomic_DNA"/>
</dbReference>
<dbReference type="Proteomes" id="UP001234297">
    <property type="component" value="Chromosome 5"/>
</dbReference>
<comment type="caution">
    <text evidence="1">The sequence shown here is derived from an EMBL/GenBank/DDBJ whole genome shotgun (WGS) entry which is preliminary data.</text>
</comment>
<evidence type="ECO:0000313" key="1">
    <source>
        <dbReference type="EMBL" id="KAJ8641183.1"/>
    </source>
</evidence>
<name>A0ACC2M6D9_PERAE</name>
<organism evidence="1 2">
    <name type="scientific">Persea americana</name>
    <name type="common">Avocado</name>
    <dbReference type="NCBI Taxonomy" id="3435"/>
    <lineage>
        <taxon>Eukaryota</taxon>
        <taxon>Viridiplantae</taxon>
        <taxon>Streptophyta</taxon>
        <taxon>Embryophyta</taxon>
        <taxon>Tracheophyta</taxon>
        <taxon>Spermatophyta</taxon>
        <taxon>Magnoliopsida</taxon>
        <taxon>Magnoliidae</taxon>
        <taxon>Laurales</taxon>
        <taxon>Lauraceae</taxon>
        <taxon>Persea</taxon>
    </lineage>
</organism>
<accession>A0ACC2M6D9</accession>
<sequence length="1984" mass="215436">MWTNVFRIGGLRQVSWFQFLPCEFDPNSLPEKSLKADQKDAATFLVLSSHLQLQNKGLLSTWTNSFVGPWDPSQGIHNPDEKIKLWLFLPGCHSSVVETAQAALSKLRVVGAGQWVAPGDSEEVAVALSQALRNRIERELLKSSFMRFGDVFTRCHSFAQSEKQFRFAIRRVQPACEFIFTATEEAIFVHAIISAKHIRSLSGDDVERVMRQHSSKKLRESISVIVSPHGMRGRLTGYCPSDLVKQVYFSKHHKASNGSTAQSLNYQLHGQKCYVEVTIGCPRVENDKAVQSNSTLNRNVSKHHNTEQKPGLADNSPVLERTYIFPAEAVLVPVIQRAFARSSLKRIWLQNWVGTSVCEAWPLMNFPDSSFLMRCSRLGNSGNIESLLSPWFESNGIHKRHSYNSSSNSNSSSIGSISSSSSDSDTGVTTGAGELEADADSVTCRQSGLSTNDQFENDGRKMVSKRLRTGITESFGQAGSIINATTQDAYKSEYSAVGGNNSANAGGANDLVGSHWDWDDDDRGMGMDIQSLLSEFGDFGDFFEDDVLAIGEPPGTAESQALMFSVADCGDTNGSPCTAPMDVQDQMLLPALGITSFDGFNQLPPAFTEDAQCKNPESMKDARSSGACSYSSAPTTGEFDHLSKAEALMTFASEYTAVETPVSEPFSSIFRSPYLPKTRNIELSHSCSNSYVYGATPPASPLEVSNEKIDISSKVKAGSAKSDTGSHLQSKKHYTYVQSSKQQLDRGLIANNDGTSSCKGEVLSSVSGFNSSNAAISLQMKKTENPFEAGNFLLSLRTVLATEVECIMFQAAMCRLRHTLLSCSNVVPNAMNRSTGCMVLDQLPSETCTMTDQISGKYEVKSIPVRIAGDIDGRMHDGPLNAPVGVWRSVGAPKGAKSANIPNIDNASTLPHNIFSEEGVMASGQRQPLQELLDAMALLVQHSASFVDVSLDADHGDGPYGWLALQEQQRRGFSCCPSMVHAGCGGLLAACHSLDIAGIELVDPLSAEVQASSVISLLQTDVKEALKSAFKYLDGPLSIIDWCKGRSQSGDTGFTSDGSSVESMVNETRMSSSSVTFSAGEPISPPQPSTGGSSFLKDGTRLDETCQRRSSQEVCNSESEQQINHSRLKPSLLVFPLPAILVGYQDDWLKTSANSLQFWEKAPLEPYALPKPMTYCVVCPDIDPLTAAAADFFQQLGTVYETCNLGSHSPQTIGGQMERSFGKWSSSGFVLVDSPQSVTNSSKNASVMGSISDYLVALSKGWDVKSFLKSLSKVLKALKLGPNSTEYQKEATSGPCMVIYVVCPFLEPAAVLQTVIESCAALGSNAFSSNKERISFLQSHVGKALSCSTAADEALMSNVLALSGFSIPKLVLQIVTVESIFRISRPVLTEPVILKEIAFTVYNKARRIARVSSSDVVQSSAISSRPQSSFMHMTSHIPGLWKDSVTPRMTGSSLSREGDLDVGLRPSAWDGSWQATRTGVLNCEPNRTGDYSYHNDVCYSFEPLFILAEPGSVEHGVTPALFINTISDSTSSRPANDDSSGVYMHGSVGSSTDTSSLLDGSESDSTGASHQKTTSLHCCYGWTEDWRWLVCIWTDSRGELLDSHIYPFGGISSRQDTKGLQCLFVQVLHQGCQILCSSSDVDTIKPRDIVITRIGCFFELECQEWQKAIYSVGGNEVKKWPLQLRRSVPDGVPSSSNGTSLQQDMSLIQERTMPSSPNPSLYSPHAKSSFMKGSLGQTNSRKRLLTGQSTMDSSRGLFQWVQSISLIGVAIDHTLHLLFPADMLSQGAQGGGVGLSSYLEGFSPVKSLGMTPAAYILIPSPSMRYLPPTPLQLPTCLTAESPPLAHLLHSKGSAIPLSTGFVVSKAVPSVRRDPSISTKDEWPSVLSVSLVDYYGGGNNSNVEKMARGSKQGRSQNSEGRDHELEIHSILESVAAEVHALSWMTVSPAYLDRRTALPFHCDMLLRLRRLLYFADKEFHQQSDKG</sequence>
<protein>
    <submittedName>
        <fullName evidence="1">Uncharacterized protein</fullName>
    </submittedName>
</protein>
<gene>
    <name evidence="1" type="ORF">MRB53_017877</name>
</gene>
<proteinExistence type="predicted"/>
<keyword evidence="2" id="KW-1185">Reference proteome</keyword>